<comment type="caution">
    <text evidence="1">The sequence shown here is derived from an EMBL/GenBank/DDBJ whole genome shotgun (WGS) entry which is preliminary data.</text>
</comment>
<evidence type="ECO:0000313" key="2">
    <source>
        <dbReference type="Proteomes" id="UP000614996"/>
    </source>
</evidence>
<dbReference type="SFLD" id="SFLDS00003">
    <property type="entry name" value="Haloacid_Dehalogenase"/>
    <property type="match status" value="1"/>
</dbReference>
<dbReference type="CDD" id="cd07505">
    <property type="entry name" value="HAD_BPGM-like"/>
    <property type="match status" value="1"/>
</dbReference>
<proteinExistence type="predicted"/>
<dbReference type="EMBL" id="BOPO01000023">
    <property type="protein sequence ID" value="GIL26420.1"/>
    <property type="molecule type" value="Genomic_DNA"/>
</dbReference>
<dbReference type="InterPro" id="IPR006439">
    <property type="entry name" value="HAD-SF_hydro_IA"/>
</dbReference>
<protein>
    <submittedName>
        <fullName evidence="1">Haloacid dehalogenase</fullName>
    </submittedName>
</protein>
<sequence length="214" mass="22669">MIFDLDGVLVDSEQWWDEIRRGVVAEYGGRWTDQATTAMLGMSTPEWARYLVDTLGVRLAPERAAGTVIDRMADRYAAGPPLLPHAVEAVREAARRAPVAIATSSPPRISDAFLSGTALTGTVRAAVSSEQAGAGKPDPAVYLVAATRIDVPAADCVAIEDSSNGLRAALAAGMTVVAAPNPHFPPDPDVLARAPYRIDSLTELAPTLERIWPA</sequence>
<dbReference type="InterPro" id="IPR036412">
    <property type="entry name" value="HAD-like_sf"/>
</dbReference>
<reference evidence="2" key="1">
    <citation type="journal article" date="2021" name="Int. J. Syst. Evol. Microbiol.">
        <title>Actinocatenispora comari sp. nov., an endophytic actinomycete isolated from aerial parts of Comarum salesowianum.</title>
        <authorList>
            <person name="Oyunbileg N."/>
            <person name="Iizaka Y."/>
            <person name="Hamada M."/>
            <person name="Davaapurev B.O."/>
            <person name="Fukumoto A."/>
            <person name="Tsetseg B."/>
            <person name="Kato F."/>
            <person name="Tamura T."/>
            <person name="Batkhuu J."/>
            <person name="Anzai Y."/>
        </authorList>
    </citation>
    <scope>NUCLEOTIDE SEQUENCE [LARGE SCALE GENOMIC DNA]</scope>
    <source>
        <strain evidence="2">NUM-2625</strain>
    </source>
</reference>
<dbReference type="InterPro" id="IPR023214">
    <property type="entry name" value="HAD_sf"/>
</dbReference>
<organism evidence="1 2">
    <name type="scientific">Actinocatenispora comari</name>
    <dbReference type="NCBI Taxonomy" id="2807577"/>
    <lineage>
        <taxon>Bacteria</taxon>
        <taxon>Bacillati</taxon>
        <taxon>Actinomycetota</taxon>
        <taxon>Actinomycetes</taxon>
        <taxon>Micromonosporales</taxon>
        <taxon>Micromonosporaceae</taxon>
        <taxon>Actinocatenispora</taxon>
    </lineage>
</organism>
<dbReference type="AlphaFoldDB" id="A0A8J4AAY9"/>
<dbReference type="Proteomes" id="UP000614996">
    <property type="component" value="Unassembled WGS sequence"/>
</dbReference>
<dbReference type="InterPro" id="IPR023198">
    <property type="entry name" value="PGP-like_dom2"/>
</dbReference>
<dbReference type="Gene3D" id="3.40.50.1000">
    <property type="entry name" value="HAD superfamily/HAD-like"/>
    <property type="match status" value="1"/>
</dbReference>
<evidence type="ECO:0000313" key="1">
    <source>
        <dbReference type="EMBL" id="GIL26420.1"/>
    </source>
</evidence>
<dbReference type="PANTHER" id="PTHR18901:SF38">
    <property type="entry name" value="PSEUDOURIDINE-5'-PHOSPHATASE"/>
    <property type="match status" value="1"/>
</dbReference>
<accession>A0A8J4AAY9</accession>
<dbReference type="Pfam" id="PF00702">
    <property type="entry name" value="Hydrolase"/>
    <property type="match status" value="1"/>
</dbReference>
<dbReference type="SUPFAM" id="SSF56784">
    <property type="entry name" value="HAD-like"/>
    <property type="match status" value="1"/>
</dbReference>
<name>A0A8J4AAY9_9ACTN</name>
<dbReference type="PANTHER" id="PTHR18901">
    <property type="entry name" value="2-DEOXYGLUCOSE-6-PHOSPHATE PHOSPHATASE 2"/>
    <property type="match status" value="1"/>
</dbReference>
<dbReference type="Gene3D" id="1.10.150.240">
    <property type="entry name" value="Putative phosphatase, domain 2"/>
    <property type="match status" value="1"/>
</dbReference>
<dbReference type="NCBIfam" id="TIGR01509">
    <property type="entry name" value="HAD-SF-IA-v3"/>
    <property type="match status" value="1"/>
</dbReference>
<dbReference type="SFLD" id="SFLDG01129">
    <property type="entry name" value="C1.5:_HAD__Beta-PGM__Phosphata"/>
    <property type="match status" value="1"/>
</dbReference>
<keyword evidence="2" id="KW-1185">Reference proteome</keyword>
<gene>
    <name evidence="1" type="ORF">NUM_16740</name>
</gene>